<name>A0A0Q3HHT6_BRADI</name>
<evidence type="ECO:0000313" key="2">
    <source>
        <dbReference type="EnsemblPlants" id="KQJ87971"/>
    </source>
</evidence>
<keyword evidence="3" id="KW-1185">Reference proteome</keyword>
<organism evidence="1">
    <name type="scientific">Brachypodium distachyon</name>
    <name type="common">Purple false brome</name>
    <name type="synonym">Trachynia distachya</name>
    <dbReference type="NCBI Taxonomy" id="15368"/>
    <lineage>
        <taxon>Eukaryota</taxon>
        <taxon>Viridiplantae</taxon>
        <taxon>Streptophyta</taxon>
        <taxon>Embryophyta</taxon>
        <taxon>Tracheophyta</taxon>
        <taxon>Spermatophyta</taxon>
        <taxon>Magnoliopsida</taxon>
        <taxon>Liliopsida</taxon>
        <taxon>Poales</taxon>
        <taxon>Poaceae</taxon>
        <taxon>BOP clade</taxon>
        <taxon>Pooideae</taxon>
        <taxon>Stipodae</taxon>
        <taxon>Brachypodieae</taxon>
        <taxon>Brachypodium</taxon>
    </lineage>
</organism>
<dbReference type="EnsemblPlants" id="KQJ87971">
    <property type="protein sequence ID" value="KQJ87971"/>
    <property type="gene ID" value="BRADI_4g14632v3"/>
</dbReference>
<dbReference type="Gramene" id="KQJ87971">
    <property type="protein sequence ID" value="KQJ87971"/>
    <property type="gene ID" value="BRADI_4g14632v3"/>
</dbReference>
<dbReference type="AlphaFoldDB" id="A0A0Q3HHT6"/>
<dbReference type="FunCoup" id="A0A0Q3HHT6">
    <property type="interactions" value="252"/>
</dbReference>
<reference evidence="1 2" key="1">
    <citation type="journal article" date="2010" name="Nature">
        <title>Genome sequencing and analysis of the model grass Brachypodium distachyon.</title>
        <authorList>
            <consortium name="International Brachypodium Initiative"/>
        </authorList>
    </citation>
    <scope>NUCLEOTIDE SEQUENCE [LARGE SCALE GENOMIC DNA]</scope>
    <source>
        <strain evidence="1 2">Bd21</strain>
    </source>
</reference>
<reference evidence="2" key="3">
    <citation type="submission" date="2018-08" db="UniProtKB">
        <authorList>
            <consortium name="EnsemblPlants"/>
        </authorList>
    </citation>
    <scope>IDENTIFICATION</scope>
    <source>
        <strain evidence="2">cv. Bd21</strain>
    </source>
</reference>
<evidence type="ECO:0000313" key="1">
    <source>
        <dbReference type="EMBL" id="KQJ87971.1"/>
    </source>
</evidence>
<dbReference type="EMBL" id="CM000883">
    <property type="protein sequence ID" value="KQJ87971.1"/>
    <property type="molecule type" value="Genomic_DNA"/>
</dbReference>
<reference evidence="1" key="2">
    <citation type="submission" date="2017-06" db="EMBL/GenBank/DDBJ databases">
        <title>WGS assembly of Brachypodium distachyon.</title>
        <authorList>
            <consortium name="The International Brachypodium Initiative"/>
            <person name="Lucas S."/>
            <person name="Harmon-Smith M."/>
            <person name="Lail K."/>
            <person name="Tice H."/>
            <person name="Grimwood J."/>
            <person name="Bruce D."/>
            <person name="Barry K."/>
            <person name="Shu S."/>
            <person name="Lindquist E."/>
            <person name="Wang M."/>
            <person name="Pitluck S."/>
            <person name="Vogel J.P."/>
            <person name="Garvin D.F."/>
            <person name="Mockler T.C."/>
            <person name="Schmutz J."/>
            <person name="Rokhsar D."/>
            <person name="Bevan M.W."/>
        </authorList>
    </citation>
    <scope>NUCLEOTIDE SEQUENCE</scope>
    <source>
        <strain evidence="1">Bd21</strain>
    </source>
</reference>
<sequence>MDPAASGEPESALVVLVSRRPVLAEAARTLGAPAPMYLMDHANGEYTCSVQLIPPMRCHPDCTRVAHAVGGIATSVIGAEEKAAEGMINALRRRFGVQFNDMNWTRLNRCHRRFTMAHNSLRTMVERFSELSERARLMEKGWEQSLADIKAARDICTEIPSHSGDTLDVCEESTPQGETLFVVHSLGTWTHERFDEGMVALIAARGSTSS</sequence>
<proteinExistence type="predicted"/>
<protein>
    <submittedName>
        <fullName evidence="1 2">Uncharacterized protein</fullName>
    </submittedName>
</protein>
<evidence type="ECO:0000313" key="3">
    <source>
        <dbReference type="Proteomes" id="UP000008810"/>
    </source>
</evidence>
<dbReference type="Proteomes" id="UP000008810">
    <property type="component" value="Chromosome 4"/>
</dbReference>
<accession>A0A0Q3HHT6</accession>
<dbReference type="InParanoid" id="A0A0Q3HHT6"/>
<gene>
    <name evidence="1" type="ORF">BRADI_4g14632v3</name>
</gene>